<dbReference type="InterPro" id="IPR002110">
    <property type="entry name" value="Ankyrin_rpt"/>
</dbReference>
<organism evidence="5 6">
    <name type="scientific">Branchiostoma belcheri</name>
    <name type="common">Amphioxus</name>
    <dbReference type="NCBI Taxonomy" id="7741"/>
    <lineage>
        <taxon>Eukaryota</taxon>
        <taxon>Metazoa</taxon>
        <taxon>Chordata</taxon>
        <taxon>Cephalochordata</taxon>
        <taxon>Leptocardii</taxon>
        <taxon>Amphioxiformes</taxon>
        <taxon>Branchiostomatidae</taxon>
        <taxon>Branchiostoma</taxon>
    </lineage>
</organism>
<evidence type="ECO:0000256" key="3">
    <source>
        <dbReference type="PROSITE-ProRule" id="PRU00023"/>
    </source>
</evidence>
<dbReference type="RefSeq" id="XP_019635510.1">
    <property type="nucleotide sequence ID" value="XM_019779951.1"/>
</dbReference>
<evidence type="ECO:0000256" key="1">
    <source>
        <dbReference type="ARBA" id="ARBA00022737"/>
    </source>
</evidence>
<feature type="repeat" description="ANK" evidence="3">
    <location>
        <begin position="176"/>
        <end position="208"/>
    </location>
</feature>
<dbReference type="SUPFAM" id="SSF48403">
    <property type="entry name" value="Ankyrin repeat"/>
    <property type="match status" value="2"/>
</dbReference>
<dbReference type="PROSITE" id="PS50088">
    <property type="entry name" value="ANK_REPEAT"/>
    <property type="match status" value="7"/>
</dbReference>
<reference evidence="6" key="1">
    <citation type="submission" date="2025-08" db="UniProtKB">
        <authorList>
            <consortium name="RefSeq"/>
        </authorList>
    </citation>
    <scope>IDENTIFICATION</scope>
    <source>
        <tissue evidence="6">Gonad</tissue>
    </source>
</reference>
<keyword evidence="2 3" id="KW-0040">ANK repeat</keyword>
<dbReference type="Proteomes" id="UP000515135">
    <property type="component" value="Unplaced"/>
</dbReference>
<evidence type="ECO:0000313" key="5">
    <source>
        <dbReference type="Proteomes" id="UP000515135"/>
    </source>
</evidence>
<dbReference type="Pfam" id="PF00023">
    <property type="entry name" value="Ank"/>
    <property type="match status" value="1"/>
</dbReference>
<feature type="compositionally biased region" description="Basic and acidic residues" evidence="4">
    <location>
        <begin position="387"/>
        <end position="403"/>
    </location>
</feature>
<feature type="repeat" description="ANK" evidence="3">
    <location>
        <begin position="215"/>
        <end position="247"/>
    </location>
</feature>
<accession>A0A6P4Z1S7</accession>
<sequence>MEGQNKGEPSAPLHWAARNGHHGIISAMLKAGEGVNTRDSMERTALHEASVNGHLETVQALLVAGADVNVRDMTQTTPLHDAATKGHHETVRALLVAFADVNAQDFEQSTPLHMAAANGTTETVETLLKAGADVNARDREQRTALHLASRNGYDETVRSLLMMAKGRVDLNAFTNQQWTALHLAAMTGQHKAASVLLTAGADVNARDNEPLNTLQQKTALHLAAWNGDCRTVSLLIRAGADVNAQDKWCNTPIGEAKKRGHQTCVERLEADKDSRDKGSKEKKGLDPVLVHFYEERGMTTASNKDPLVQEAAKQSGKTVKQVLNFIGNYRQKKGDRKRKSPEDESSNTGAKKGNLIADKTNTPGSELPVHGAESVSDQGLDIASSTKETDHERKEKESARVSDHGSAAGERFKAVTEQGPSTSVVVHHHHHHVIYQPQSTAHLGSACNSSLTGMMPASQTAAAVVNVQDNQQRTALHLASRNGYDETQWTALHLAAMNGQHKAASVLLTAGADVNARDNECNTPIGEAKKRGHQTCVERLEADKDSRDKQSTAPLGSACNSRLTGMMPASQTAAAVVNVQDNQGLQTIVDQQRPKAVEALQQGTNKDHKKEV</sequence>
<feature type="compositionally biased region" description="Basic residues" evidence="4">
    <location>
        <begin position="330"/>
        <end position="339"/>
    </location>
</feature>
<dbReference type="SMART" id="SM00248">
    <property type="entry name" value="ANK"/>
    <property type="match status" value="8"/>
</dbReference>
<dbReference type="Pfam" id="PF12796">
    <property type="entry name" value="Ank_2"/>
    <property type="match status" value="4"/>
</dbReference>
<dbReference type="AlphaFoldDB" id="A0A6P4Z1S7"/>
<keyword evidence="1" id="KW-0677">Repeat</keyword>
<dbReference type="PANTHER" id="PTHR24171:SF9">
    <property type="entry name" value="ANKYRIN REPEAT DOMAIN-CONTAINING PROTEIN 39"/>
    <property type="match status" value="1"/>
</dbReference>
<dbReference type="OrthoDB" id="448455at2759"/>
<feature type="repeat" description="ANK" evidence="3">
    <location>
        <begin position="8"/>
        <end position="40"/>
    </location>
</feature>
<protein>
    <submittedName>
        <fullName evidence="6">Serine/threonine-protein phosphatase 6 regulatory ankyrin repeat subunit B-like</fullName>
    </submittedName>
</protein>
<dbReference type="PROSITE" id="PS50297">
    <property type="entry name" value="ANK_REP_REGION"/>
    <property type="match status" value="7"/>
</dbReference>
<dbReference type="InterPro" id="IPR036770">
    <property type="entry name" value="Ankyrin_rpt-contain_sf"/>
</dbReference>
<dbReference type="GeneID" id="109478421"/>
<feature type="compositionally biased region" description="Polar residues" evidence="4">
    <location>
        <begin position="551"/>
        <end position="561"/>
    </location>
</feature>
<dbReference type="Gene3D" id="1.25.40.20">
    <property type="entry name" value="Ankyrin repeat-containing domain"/>
    <property type="match status" value="5"/>
</dbReference>
<feature type="repeat" description="ANK" evidence="3">
    <location>
        <begin position="107"/>
        <end position="139"/>
    </location>
</feature>
<evidence type="ECO:0000256" key="2">
    <source>
        <dbReference type="ARBA" id="ARBA00023043"/>
    </source>
</evidence>
<dbReference type="PANTHER" id="PTHR24171">
    <property type="entry name" value="ANKYRIN REPEAT DOMAIN-CONTAINING PROTEIN 39-RELATED"/>
    <property type="match status" value="1"/>
</dbReference>
<dbReference type="KEGG" id="bbel:109478421"/>
<name>A0A6P4Z1S7_BRABE</name>
<feature type="region of interest" description="Disordered" evidence="4">
    <location>
        <begin position="327"/>
        <end position="411"/>
    </location>
</feature>
<feature type="repeat" description="ANK" evidence="3">
    <location>
        <begin position="487"/>
        <end position="519"/>
    </location>
</feature>
<evidence type="ECO:0000313" key="6">
    <source>
        <dbReference type="RefSeq" id="XP_019635510.1"/>
    </source>
</evidence>
<proteinExistence type="predicted"/>
<feature type="repeat" description="ANK" evidence="3">
    <location>
        <begin position="74"/>
        <end position="106"/>
    </location>
</feature>
<feature type="repeat" description="ANK" evidence="3">
    <location>
        <begin position="41"/>
        <end position="73"/>
    </location>
</feature>
<evidence type="ECO:0000256" key="4">
    <source>
        <dbReference type="SAM" id="MobiDB-lite"/>
    </source>
</evidence>
<dbReference type="PRINTS" id="PR01415">
    <property type="entry name" value="ANKYRIN"/>
</dbReference>
<feature type="region of interest" description="Disordered" evidence="4">
    <location>
        <begin position="542"/>
        <end position="561"/>
    </location>
</feature>
<gene>
    <name evidence="6" type="primary">LOC109478421</name>
</gene>
<keyword evidence="5" id="KW-1185">Reference proteome</keyword>